<dbReference type="PANTHER" id="PTHR31072">
    <property type="entry name" value="TRANSCRIPTION FACTOR TCP4-RELATED"/>
    <property type="match status" value="1"/>
</dbReference>
<dbReference type="GO" id="GO:0005634">
    <property type="term" value="C:nucleus"/>
    <property type="evidence" value="ECO:0007669"/>
    <property type="project" value="UniProtKB-SubCell"/>
</dbReference>
<organism evidence="8 9">
    <name type="scientific">Cicer arietinum</name>
    <name type="common">Chickpea</name>
    <name type="synonym">Garbanzo</name>
    <dbReference type="NCBI Taxonomy" id="3827"/>
    <lineage>
        <taxon>Eukaryota</taxon>
        <taxon>Viridiplantae</taxon>
        <taxon>Streptophyta</taxon>
        <taxon>Embryophyta</taxon>
        <taxon>Tracheophyta</taxon>
        <taxon>Spermatophyta</taxon>
        <taxon>Magnoliopsida</taxon>
        <taxon>eudicotyledons</taxon>
        <taxon>Gunneridae</taxon>
        <taxon>Pentapetalae</taxon>
        <taxon>rosids</taxon>
        <taxon>fabids</taxon>
        <taxon>Fabales</taxon>
        <taxon>Fabaceae</taxon>
        <taxon>Papilionoideae</taxon>
        <taxon>50 kb inversion clade</taxon>
        <taxon>NPAAA clade</taxon>
        <taxon>Hologalegina</taxon>
        <taxon>IRL clade</taxon>
        <taxon>Cicereae</taxon>
        <taxon>Cicer</taxon>
    </lineage>
</organism>
<accession>A0A1S2YRG7</accession>
<feature type="compositionally biased region" description="Basic and acidic residues" evidence="6">
    <location>
        <begin position="92"/>
        <end position="103"/>
    </location>
</feature>
<dbReference type="InterPro" id="IPR017887">
    <property type="entry name" value="TF_TCP_subgr"/>
</dbReference>
<evidence type="ECO:0000313" key="9">
    <source>
        <dbReference type="RefSeq" id="XP_004508751.1"/>
    </source>
</evidence>
<feature type="compositionally biased region" description="Polar residues" evidence="6">
    <location>
        <begin position="58"/>
        <end position="81"/>
    </location>
</feature>
<feature type="domain" description="TCP" evidence="7">
    <location>
        <begin position="93"/>
        <end position="147"/>
    </location>
</feature>
<keyword evidence="4" id="KW-0804">Transcription</keyword>
<feature type="region of interest" description="Disordered" evidence="6">
    <location>
        <begin position="408"/>
        <end position="441"/>
    </location>
</feature>
<feature type="compositionally biased region" description="Gly residues" evidence="6">
    <location>
        <begin position="374"/>
        <end position="383"/>
    </location>
</feature>
<name>A0A1S2YRG7_CICAR</name>
<feature type="compositionally biased region" description="Low complexity" evidence="6">
    <location>
        <begin position="246"/>
        <end position="260"/>
    </location>
</feature>
<dbReference type="eggNOG" id="ENOG502QU5R">
    <property type="taxonomic scope" value="Eukaryota"/>
</dbReference>
<evidence type="ECO:0000256" key="5">
    <source>
        <dbReference type="ARBA" id="ARBA00023242"/>
    </source>
</evidence>
<feature type="compositionally biased region" description="Basic residues" evidence="6">
    <location>
        <begin position="9"/>
        <end position="23"/>
    </location>
</feature>
<feature type="region of interest" description="Disordered" evidence="6">
    <location>
        <begin position="363"/>
        <end position="389"/>
    </location>
</feature>
<feature type="compositionally biased region" description="Low complexity" evidence="6">
    <location>
        <begin position="418"/>
        <end position="428"/>
    </location>
</feature>
<proteinExistence type="predicted"/>
<keyword evidence="5" id="KW-0539">Nucleus</keyword>
<keyword evidence="8" id="KW-1185">Reference proteome</keyword>
<evidence type="ECO:0000256" key="6">
    <source>
        <dbReference type="SAM" id="MobiDB-lite"/>
    </source>
</evidence>
<feature type="region of interest" description="Disordered" evidence="6">
    <location>
        <begin position="232"/>
        <end position="282"/>
    </location>
</feature>
<dbReference type="Proteomes" id="UP000087171">
    <property type="component" value="Chromosome Ca7"/>
</dbReference>
<evidence type="ECO:0000256" key="1">
    <source>
        <dbReference type="ARBA" id="ARBA00004123"/>
    </source>
</evidence>
<dbReference type="GO" id="GO:0043565">
    <property type="term" value="F:sequence-specific DNA binding"/>
    <property type="evidence" value="ECO:0007669"/>
    <property type="project" value="TreeGrafter"/>
</dbReference>
<dbReference type="RefSeq" id="XP_004508751.1">
    <property type="nucleotide sequence ID" value="XM_004508694.3"/>
</dbReference>
<evidence type="ECO:0000256" key="4">
    <source>
        <dbReference type="ARBA" id="ARBA00023163"/>
    </source>
</evidence>
<dbReference type="PaxDb" id="3827-XP_004508751.1"/>
<reference evidence="9" key="2">
    <citation type="submission" date="2025-08" db="UniProtKB">
        <authorList>
            <consortium name="RefSeq"/>
        </authorList>
    </citation>
    <scope>IDENTIFICATION</scope>
    <source>
        <tissue evidence="9">Etiolated seedlings</tissue>
    </source>
</reference>
<dbReference type="PANTHER" id="PTHR31072:SF218">
    <property type="entry name" value="TRANSCRIPTION FACTOR TCP11-RELATED"/>
    <property type="match status" value="1"/>
</dbReference>
<dbReference type="STRING" id="3827.A0A1S2YRG7"/>
<feature type="compositionally biased region" description="Basic and acidic residues" evidence="6">
    <location>
        <begin position="429"/>
        <end position="441"/>
    </location>
</feature>
<dbReference type="GeneID" id="101512124"/>
<dbReference type="InterPro" id="IPR005333">
    <property type="entry name" value="Transcription_factor_TCP"/>
</dbReference>
<evidence type="ECO:0000313" key="8">
    <source>
        <dbReference type="Proteomes" id="UP000087171"/>
    </source>
</evidence>
<keyword evidence="2" id="KW-0805">Transcription regulation</keyword>
<dbReference type="KEGG" id="cam:101512124"/>
<feature type="region of interest" description="Disordered" evidence="6">
    <location>
        <begin position="1"/>
        <end position="103"/>
    </location>
</feature>
<evidence type="ECO:0000256" key="3">
    <source>
        <dbReference type="ARBA" id="ARBA00023125"/>
    </source>
</evidence>
<dbReference type="PROSITE" id="PS51369">
    <property type="entry name" value="TCP"/>
    <property type="match status" value="1"/>
</dbReference>
<dbReference type="AlphaFoldDB" id="A0A1S2YRG7"/>
<dbReference type="OrthoDB" id="1426352at2759"/>
<protein>
    <submittedName>
        <fullName evidence="9">Transcription factor TCP14</fullName>
    </submittedName>
</protein>
<dbReference type="Pfam" id="PF03634">
    <property type="entry name" value="TCP"/>
    <property type="match status" value="1"/>
</dbReference>
<gene>
    <name evidence="9" type="primary">LOC101512124</name>
</gene>
<evidence type="ECO:0000259" key="7">
    <source>
        <dbReference type="PROSITE" id="PS51369"/>
    </source>
</evidence>
<comment type="subcellular location">
    <subcellularLocation>
        <location evidence="1">Nucleus</location>
    </subcellularLocation>
</comment>
<keyword evidence="3" id="KW-0238">DNA-binding</keyword>
<evidence type="ECO:0000256" key="2">
    <source>
        <dbReference type="ARBA" id="ARBA00023015"/>
    </source>
</evidence>
<sequence>MDGGDDLHHHHQHQHHHHHHHQQQRQNFPFQLLEKNEDQEAASCSTSSPYPSLAISPTEPTTSNSNRSNQLVSAPTTSSEPGNKKPPPKRTSTKDRHTKVEGRGRRIRMPALCAARVFQLTRELGHKSDGETIEWLLQQAEPAVIAATGTGTIPANFTSLNISLRSSGSSMSVPSQLRSSYFNPNFSLQQRRSLFPGIGLSSSDNNSNNNTSTLLNFQTNNLTTNMLQAKQELRDGGGGGGGGAPSSSTTLDLSETSGEENMGRKRRPSEQDLTSSTTSQQQMGSYLLQSSAGSIPASHTQIPANIWMVANSNNHQVMSGDPIWTFPSVNNSAAAAAALYRGAVSTSGLHFMNFPPPMALLPGQQLSNSSLGGNSSGGGGGGNINMNMSMNMNMNEGHLSMLAGLSPYRPVSHHESHQQGSGSQSQRGGSHDRHDNTSHHS</sequence>
<reference evidence="8" key="1">
    <citation type="journal article" date="2013" name="Nat. Biotechnol.">
        <title>Draft genome sequence of chickpea (Cicer arietinum) provides a resource for trait improvement.</title>
        <authorList>
            <person name="Varshney R.K."/>
            <person name="Song C."/>
            <person name="Saxena R.K."/>
            <person name="Azam S."/>
            <person name="Yu S."/>
            <person name="Sharpe A.G."/>
            <person name="Cannon S."/>
            <person name="Baek J."/>
            <person name="Rosen B.D."/>
            <person name="Tar'an B."/>
            <person name="Millan T."/>
            <person name="Zhang X."/>
            <person name="Ramsay L.D."/>
            <person name="Iwata A."/>
            <person name="Wang Y."/>
            <person name="Nelson W."/>
            <person name="Farmer A.D."/>
            <person name="Gaur P.M."/>
            <person name="Soderlund C."/>
            <person name="Penmetsa R.V."/>
            <person name="Xu C."/>
            <person name="Bharti A.K."/>
            <person name="He W."/>
            <person name="Winter P."/>
            <person name="Zhao S."/>
            <person name="Hane J.K."/>
            <person name="Carrasquilla-Garcia N."/>
            <person name="Condie J.A."/>
            <person name="Upadhyaya H.D."/>
            <person name="Luo M.C."/>
            <person name="Thudi M."/>
            <person name="Gowda C.L."/>
            <person name="Singh N.P."/>
            <person name="Lichtenzveig J."/>
            <person name="Gali K.K."/>
            <person name="Rubio J."/>
            <person name="Nadarajan N."/>
            <person name="Dolezel J."/>
            <person name="Bansal K.C."/>
            <person name="Xu X."/>
            <person name="Edwards D."/>
            <person name="Zhang G."/>
            <person name="Kahl G."/>
            <person name="Gil J."/>
            <person name="Singh K.B."/>
            <person name="Datta S.K."/>
            <person name="Jackson S.A."/>
            <person name="Wang J."/>
            <person name="Cook D.R."/>
        </authorList>
    </citation>
    <scope>NUCLEOTIDE SEQUENCE [LARGE SCALE GENOMIC DNA]</scope>
    <source>
        <strain evidence="8">cv. CDC Frontier</strain>
    </source>
</reference>
<dbReference type="GO" id="GO:0003700">
    <property type="term" value="F:DNA-binding transcription factor activity"/>
    <property type="evidence" value="ECO:0007669"/>
    <property type="project" value="InterPro"/>
</dbReference>